<accession>A0A2I1GZN0</accession>
<protein>
    <submittedName>
        <fullName evidence="1">Uncharacterized protein</fullName>
    </submittedName>
</protein>
<keyword evidence="2" id="KW-1185">Reference proteome</keyword>
<name>A0A2I1GZN0_9GLOM</name>
<dbReference type="VEuPathDB" id="FungiDB:RhiirA1_427555"/>
<evidence type="ECO:0000313" key="1">
    <source>
        <dbReference type="EMBL" id="PKY52095.1"/>
    </source>
</evidence>
<sequence length="117" mass="14171">MNLIYNHQMVNEYHQFFMSNERSIPDDVKQRIALLCRASVNVPTICSILKEEFGNCIIWVYNDIYNFIYQLEGFGSKKKEFNAEEFIKVLEQFKYNNDKFFYYIDVNNNTQRLERII</sequence>
<organism evidence="1 2">
    <name type="scientific">Rhizophagus irregularis</name>
    <dbReference type="NCBI Taxonomy" id="588596"/>
    <lineage>
        <taxon>Eukaryota</taxon>
        <taxon>Fungi</taxon>
        <taxon>Fungi incertae sedis</taxon>
        <taxon>Mucoromycota</taxon>
        <taxon>Glomeromycotina</taxon>
        <taxon>Glomeromycetes</taxon>
        <taxon>Glomerales</taxon>
        <taxon>Glomeraceae</taxon>
        <taxon>Rhizophagus</taxon>
    </lineage>
</organism>
<dbReference type="Proteomes" id="UP000234323">
    <property type="component" value="Unassembled WGS sequence"/>
</dbReference>
<dbReference type="AlphaFoldDB" id="A0A2I1GZN0"/>
<comment type="caution">
    <text evidence="1">The sequence shown here is derived from an EMBL/GenBank/DDBJ whole genome shotgun (WGS) entry which is preliminary data.</text>
</comment>
<dbReference type="VEuPathDB" id="FungiDB:FUN_007033"/>
<reference evidence="1 2" key="1">
    <citation type="submission" date="2015-10" db="EMBL/GenBank/DDBJ databases">
        <title>Genome analyses suggest a sexual origin of heterokaryosis in a supposedly ancient asexual fungus.</title>
        <authorList>
            <person name="Ropars J."/>
            <person name="Sedzielewska K."/>
            <person name="Noel J."/>
            <person name="Charron P."/>
            <person name="Farinelli L."/>
            <person name="Marton T."/>
            <person name="Kruger M."/>
            <person name="Pelin A."/>
            <person name="Brachmann A."/>
            <person name="Corradi N."/>
        </authorList>
    </citation>
    <scope>NUCLEOTIDE SEQUENCE [LARGE SCALE GENOMIC DNA]</scope>
    <source>
        <strain evidence="1 2">A4</strain>
    </source>
</reference>
<evidence type="ECO:0000313" key="2">
    <source>
        <dbReference type="Proteomes" id="UP000234323"/>
    </source>
</evidence>
<gene>
    <name evidence="1" type="ORF">RhiirA4_469511</name>
</gene>
<dbReference type="EMBL" id="LLXI01001137">
    <property type="protein sequence ID" value="PKY52095.1"/>
    <property type="molecule type" value="Genomic_DNA"/>
</dbReference>
<proteinExistence type="predicted"/>